<dbReference type="Proteomes" id="UP001185927">
    <property type="component" value="Unassembled WGS sequence"/>
</dbReference>
<organism evidence="1 2">
    <name type="scientific">Rhodococcus globerulus</name>
    <dbReference type="NCBI Taxonomy" id="33008"/>
    <lineage>
        <taxon>Bacteria</taxon>
        <taxon>Bacillati</taxon>
        <taxon>Actinomycetota</taxon>
        <taxon>Actinomycetes</taxon>
        <taxon>Mycobacteriales</taxon>
        <taxon>Nocardiaceae</taxon>
        <taxon>Rhodococcus</taxon>
    </lineage>
</organism>
<sequence length="107" mass="11534">MTTFVAIGHHGPLTEAEALDIAERQVAWFEARLADKSIHQIYALVGGGRLVIGEAGSAADFEALLASGPDAPTREWSRIAELRDGLEVARDYVQATREAARTETGNE</sequence>
<reference evidence="1 2" key="1">
    <citation type="submission" date="2023-10" db="EMBL/GenBank/DDBJ databases">
        <title>Development of a sustainable strategy for remediation of hydrocarbon-contaminated territories based on the waste exchange concept.</title>
        <authorList>
            <person name="Krivoruchko A."/>
        </authorList>
    </citation>
    <scope>NUCLEOTIDE SEQUENCE [LARGE SCALE GENOMIC DNA]</scope>
    <source>
        <strain evidence="1 2">IEGM 1203</strain>
    </source>
</reference>
<accession>A0ABU4C3Z1</accession>
<evidence type="ECO:0000313" key="2">
    <source>
        <dbReference type="Proteomes" id="UP001185927"/>
    </source>
</evidence>
<evidence type="ECO:0000313" key="1">
    <source>
        <dbReference type="EMBL" id="MDV6271202.1"/>
    </source>
</evidence>
<protein>
    <submittedName>
        <fullName evidence="1">Uncharacterized protein</fullName>
    </submittedName>
</protein>
<name>A0ABU4C3Z1_RHOGO</name>
<keyword evidence="2" id="KW-1185">Reference proteome</keyword>
<comment type="caution">
    <text evidence="1">The sequence shown here is derived from an EMBL/GenBank/DDBJ whole genome shotgun (WGS) entry which is preliminary data.</text>
</comment>
<dbReference type="EMBL" id="JAWLKB010000034">
    <property type="protein sequence ID" value="MDV6271202.1"/>
    <property type="molecule type" value="Genomic_DNA"/>
</dbReference>
<dbReference type="RefSeq" id="WP_317545663.1">
    <property type="nucleotide sequence ID" value="NZ_JAWLKB010000034.1"/>
</dbReference>
<proteinExistence type="predicted"/>
<gene>
    <name evidence="1" type="ORF">R3Q16_31760</name>
</gene>